<name>A0ABT7PD73_9BACT</name>
<evidence type="ECO:0000313" key="2">
    <source>
        <dbReference type="EMBL" id="MDM4014450.1"/>
    </source>
</evidence>
<proteinExistence type="predicted"/>
<dbReference type="EMBL" id="JASZZN010000002">
    <property type="protein sequence ID" value="MDM4014450.1"/>
    <property type="molecule type" value="Genomic_DNA"/>
</dbReference>
<reference evidence="2 3" key="1">
    <citation type="submission" date="2023-06" db="EMBL/GenBank/DDBJ databases">
        <title>Roseiconus lacunae JC819 isolated from Gulf of Mannar region, Tamil Nadu.</title>
        <authorList>
            <person name="Pk S."/>
            <person name="Ch S."/>
            <person name="Ch V.R."/>
        </authorList>
    </citation>
    <scope>NUCLEOTIDE SEQUENCE [LARGE SCALE GENOMIC DNA]</scope>
    <source>
        <strain evidence="2 3">JC819</strain>
    </source>
</reference>
<keyword evidence="3" id="KW-1185">Reference proteome</keyword>
<evidence type="ECO:0000256" key="1">
    <source>
        <dbReference type="SAM" id="MobiDB-lite"/>
    </source>
</evidence>
<dbReference type="Proteomes" id="UP001239462">
    <property type="component" value="Unassembled WGS sequence"/>
</dbReference>
<dbReference type="RefSeq" id="WP_289162205.1">
    <property type="nucleotide sequence ID" value="NZ_CP141221.1"/>
</dbReference>
<accession>A0ABT7PD73</accession>
<protein>
    <submittedName>
        <fullName evidence="2">Uncharacterized protein</fullName>
    </submittedName>
</protein>
<sequence length="164" mass="18990">MQYPTLPDYGCFLRWPENGQAFIHPDDVAVATKVIPSPRVLKRTNFDGTYYHFQYGNLHFRLRPAMWLKLPAAEIEIGDQVETVGMGFDREHFVATVWGMYYVARKGCILYRLKRADRVIPKLFASEHLRLITDKNTVRPGNTKYRSPTWSGEGETVSDLSFEE</sequence>
<feature type="region of interest" description="Disordered" evidence="1">
    <location>
        <begin position="140"/>
        <end position="164"/>
    </location>
</feature>
<gene>
    <name evidence="2" type="ORF">QTN89_03330</name>
</gene>
<evidence type="ECO:0000313" key="3">
    <source>
        <dbReference type="Proteomes" id="UP001239462"/>
    </source>
</evidence>
<organism evidence="2 3">
    <name type="scientific">Roseiconus lacunae</name>
    <dbReference type="NCBI Taxonomy" id="2605694"/>
    <lineage>
        <taxon>Bacteria</taxon>
        <taxon>Pseudomonadati</taxon>
        <taxon>Planctomycetota</taxon>
        <taxon>Planctomycetia</taxon>
        <taxon>Pirellulales</taxon>
        <taxon>Pirellulaceae</taxon>
        <taxon>Roseiconus</taxon>
    </lineage>
</organism>
<comment type="caution">
    <text evidence="2">The sequence shown here is derived from an EMBL/GenBank/DDBJ whole genome shotgun (WGS) entry which is preliminary data.</text>
</comment>